<dbReference type="OrthoDB" id="413653at2759"/>
<protein>
    <recommendedName>
        <fullName evidence="3">ATP-dependent RNA helicase DHX8</fullName>
    </recommendedName>
</protein>
<dbReference type="PANTHER" id="PTHR38567">
    <property type="entry name" value="DUF4291 DOMAIN-CONTAINING PROTEIN"/>
    <property type="match status" value="1"/>
</dbReference>
<sequence length="202" mass="23075">MEPRKTIVALYDDKTITVYQACNDEIADAAVATQKLSASPKFKINRTTWIKPSWCWMMYRCGYSSKDPNQHRVLALRMKHTHFAEVLKLATLAHDSHVKGTTVVVQWDPERGPRLERFADQRSIQIGIPGVLVQKWSDEWIDSIHDVTAAARAMKEALDEDEKLTAEQLVHKGLMPQERSYVVDAEIIKRLGMRLDTESGRS</sequence>
<dbReference type="InterPro" id="IPR025633">
    <property type="entry name" value="DUF4291"/>
</dbReference>
<gene>
    <name evidence="1" type="ORF">BAUCODRAFT_67475</name>
</gene>
<keyword evidence="2" id="KW-1185">Reference proteome</keyword>
<dbReference type="RefSeq" id="XP_007674676.1">
    <property type="nucleotide sequence ID" value="XM_007676486.1"/>
</dbReference>
<evidence type="ECO:0000313" key="1">
    <source>
        <dbReference type="EMBL" id="EMC97889.1"/>
    </source>
</evidence>
<dbReference type="Proteomes" id="UP000011761">
    <property type="component" value="Unassembled WGS sequence"/>
</dbReference>
<proteinExistence type="predicted"/>
<dbReference type="HOGENOM" id="CLU_082565_1_1_1"/>
<accession>M2NF59</accession>
<dbReference type="EMBL" id="KB445553">
    <property type="protein sequence ID" value="EMC97889.1"/>
    <property type="molecule type" value="Genomic_DNA"/>
</dbReference>
<dbReference type="STRING" id="717646.M2NF59"/>
<evidence type="ECO:0008006" key="3">
    <source>
        <dbReference type="Google" id="ProtNLM"/>
    </source>
</evidence>
<dbReference type="Pfam" id="PF14124">
    <property type="entry name" value="DUF4291"/>
    <property type="match status" value="1"/>
</dbReference>
<dbReference type="GeneID" id="19116361"/>
<reference evidence="1 2" key="1">
    <citation type="journal article" date="2012" name="PLoS Pathog.">
        <title>Diverse lifestyles and strategies of plant pathogenesis encoded in the genomes of eighteen Dothideomycetes fungi.</title>
        <authorList>
            <person name="Ohm R.A."/>
            <person name="Feau N."/>
            <person name="Henrissat B."/>
            <person name="Schoch C.L."/>
            <person name="Horwitz B.A."/>
            <person name="Barry K.W."/>
            <person name="Condon B.J."/>
            <person name="Copeland A.C."/>
            <person name="Dhillon B."/>
            <person name="Glaser F."/>
            <person name="Hesse C.N."/>
            <person name="Kosti I."/>
            <person name="LaButti K."/>
            <person name="Lindquist E.A."/>
            <person name="Lucas S."/>
            <person name="Salamov A.A."/>
            <person name="Bradshaw R.E."/>
            <person name="Ciuffetti L."/>
            <person name="Hamelin R.C."/>
            <person name="Kema G.H.J."/>
            <person name="Lawrence C."/>
            <person name="Scott J.A."/>
            <person name="Spatafora J.W."/>
            <person name="Turgeon B.G."/>
            <person name="de Wit P.J.G.M."/>
            <person name="Zhong S."/>
            <person name="Goodwin S.B."/>
            <person name="Grigoriev I.V."/>
        </authorList>
    </citation>
    <scope>NUCLEOTIDE SEQUENCE [LARGE SCALE GENOMIC DNA]</scope>
    <source>
        <strain evidence="1 2">UAMH 10762</strain>
    </source>
</reference>
<dbReference type="KEGG" id="bcom:BAUCODRAFT_67475"/>
<dbReference type="eggNOG" id="ENOG502RYIY">
    <property type="taxonomic scope" value="Eukaryota"/>
</dbReference>
<organism evidence="1 2">
    <name type="scientific">Baudoinia panamericana (strain UAMH 10762)</name>
    <name type="common">Angels' share fungus</name>
    <name type="synonym">Baudoinia compniacensis (strain UAMH 10762)</name>
    <dbReference type="NCBI Taxonomy" id="717646"/>
    <lineage>
        <taxon>Eukaryota</taxon>
        <taxon>Fungi</taxon>
        <taxon>Dikarya</taxon>
        <taxon>Ascomycota</taxon>
        <taxon>Pezizomycotina</taxon>
        <taxon>Dothideomycetes</taxon>
        <taxon>Dothideomycetidae</taxon>
        <taxon>Mycosphaerellales</taxon>
        <taxon>Teratosphaeriaceae</taxon>
        <taxon>Baudoinia</taxon>
    </lineage>
</organism>
<name>M2NF59_BAUPA</name>
<dbReference type="PANTHER" id="PTHR38567:SF1">
    <property type="entry name" value="DUF4291 DOMAIN-CONTAINING PROTEIN"/>
    <property type="match status" value="1"/>
</dbReference>
<evidence type="ECO:0000313" key="2">
    <source>
        <dbReference type="Proteomes" id="UP000011761"/>
    </source>
</evidence>
<dbReference type="AlphaFoldDB" id="M2NF59"/>
<dbReference type="OMA" id="RDRMTWI"/>